<name>A0A6C0RFX5_9BACT</name>
<accession>A0A6C0RFX5</accession>
<evidence type="ECO:0000313" key="2">
    <source>
        <dbReference type="Proteomes" id="UP000474630"/>
    </source>
</evidence>
<dbReference type="InterPro" id="IPR029475">
    <property type="entry name" value="DUF6807"/>
</dbReference>
<proteinExistence type="predicted"/>
<evidence type="ECO:0000313" key="1">
    <source>
        <dbReference type="EMBL" id="QIA08423.1"/>
    </source>
</evidence>
<protein>
    <recommendedName>
        <fullName evidence="3">Methane oxygenase PmoA</fullName>
    </recommendedName>
</protein>
<dbReference type="Pfam" id="PF14100">
    <property type="entry name" value="DUF6807"/>
    <property type="match status" value="1"/>
</dbReference>
<dbReference type="EMBL" id="CP048409">
    <property type="protein sequence ID" value="QIA08423.1"/>
    <property type="molecule type" value="Genomic_DNA"/>
</dbReference>
<dbReference type="AlphaFoldDB" id="A0A6C0RFX5"/>
<dbReference type="Proteomes" id="UP000474630">
    <property type="component" value="Chromosome"/>
</dbReference>
<evidence type="ECO:0008006" key="3">
    <source>
        <dbReference type="Google" id="ProtNLM"/>
    </source>
</evidence>
<dbReference type="KEGG" id="drc:G0Q07_12185"/>
<sequence length="307" mass="35013">MKRLFALLLFFVLFSNGLLWGQLTMKKQSDGIKIVDGSSNVLFYQMKPLNKDGAYERCNYIHPLWGLNGKVLTEDFPADHLHHRGVFWAWHQVWIGDKRIGDPWEIEDFEQEITEIEFIKDPDKTIWLKSEVLWSSDKWKKNGEQKPYIRENVSIHVHESSLKNRRIDFEISLLALEENLRIGGSEDEKGYGGFSVRMILPDDVQFTGESGNIEAKNTAVESEGFVNISGSLGKGNSKAGIAIIDNKDNPGYPQNLILREKNSMQNIAWPGSEPVELSTTEPLVLKYSLIVYSGKLKSKRISKLIDQ</sequence>
<organism evidence="1 2">
    <name type="scientific">Draconibacterium halophilum</name>
    <dbReference type="NCBI Taxonomy" id="2706887"/>
    <lineage>
        <taxon>Bacteria</taxon>
        <taxon>Pseudomonadati</taxon>
        <taxon>Bacteroidota</taxon>
        <taxon>Bacteroidia</taxon>
        <taxon>Marinilabiliales</taxon>
        <taxon>Prolixibacteraceae</taxon>
        <taxon>Draconibacterium</taxon>
    </lineage>
</organism>
<dbReference type="RefSeq" id="WP_163346342.1">
    <property type="nucleotide sequence ID" value="NZ_CP048409.1"/>
</dbReference>
<keyword evidence="2" id="KW-1185">Reference proteome</keyword>
<reference evidence="1 2" key="1">
    <citation type="submission" date="2020-02" db="EMBL/GenBank/DDBJ databases">
        <title>Genome sequencing for Draconibacterium sp. strain M1.</title>
        <authorList>
            <person name="Park S.-J."/>
        </authorList>
    </citation>
    <scope>NUCLEOTIDE SEQUENCE [LARGE SCALE GENOMIC DNA]</scope>
    <source>
        <strain evidence="1 2">M1</strain>
    </source>
</reference>
<gene>
    <name evidence="1" type="ORF">G0Q07_12185</name>
</gene>